<sequence length="116" mass="13312">MSEVEVSEDDFYCGSGWFDNEQIVKEGMESFCRKLIMGKVSDIPDSHHNEENVTQEQKQRCQEVSNTDFEICDFDLPTKYRKRTDDAHQGRNKMPGISKDCIGTEALLESPVNSTR</sequence>
<dbReference type="Proteomes" id="UP001054837">
    <property type="component" value="Unassembled WGS sequence"/>
</dbReference>
<name>A0AAV4TTD5_9ARAC</name>
<proteinExistence type="predicted"/>
<organism evidence="1 2">
    <name type="scientific">Caerostris darwini</name>
    <dbReference type="NCBI Taxonomy" id="1538125"/>
    <lineage>
        <taxon>Eukaryota</taxon>
        <taxon>Metazoa</taxon>
        <taxon>Ecdysozoa</taxon>
        <taxon>Arthropoda</taxon>
        <taxon>Chelicerata</taxon>
        <taxon>Arachnida</taxon>
        <taxon>Araneae</taxon>
        <taxon>Araneomorphae</taxon>
        <taxon>Entelegynae</taxon>
        <taxon>Araneoidea</taxon>
        <taxon>Araneidae</taxon>
        <taxon>Caerostris</taxon>
    </lineage>
</organism>
<keyword evidence="2" id="KW-1185">Reference proteome</keyword>
<gene>
    <name evidence="1" type="ORF">CDAR_314851</name>
</gene>
<evidence type="ECO:0000313" key="1">
    <source>
        <dbReference type="EMBL" id="GIY48756.1"/>
    </source>
</evidence>
<comment type="caution">
    <text evidence="1">The sequence shown here is derived from an EMBL/GenBank/DDBJ whole genome shotgun (WGS) entry which is preliminary data.</text>
</comment>
<evidence type="ECO:0000313" key="2">
    <source>
        <dbReference type="Proteomes" id="UP001054837"/>
    </source>
</evidence>
<protein>
    <submittedName>
        <fullName evidence="1">Uncharacterized protein</fullName>
    </submittedName>
</protein>
<reference evidence="1 2" key="1">
    <citation type="submission" date="2021-06" db="EMBL/GenBank/DDBJ databases">
        <title>Caerostris darwini draft genome.</title>
        <authorList>
            <person name="Kono N."/>
            <person name="Arakawa K."/>
        </authorList>
    </citation>
    <scope>NUCLEOTIDE SEQUENCE [LARGE SCALE GENOMIC DNA]</scope>
</reference>
<dbReference type="EMBL" id="BPLQ01010149">
    <property type="protein sequence ID" value="GIY48756.1"/>
    <property type="molecule type" value="Genomic_DNA"/>
</dbReference>
<accession>A0AAV4TTD5</accession>
<dbReference type="AlphaFoldDB" id="A0AAV4TTD5"/>